<keyword evidence="7" id="KW-0472">Membrane</keyword>
<dbReference type="PROSITE" id="PS51379">
    <property type="entry name" value="4FE4S_FER_2"/>
    <property type="match status" value="1"/>
</dbReference>
<dbReference type="PANTHER" id="PTHR30176">
    <property type="entry name" value="FERREDOXIN-TYPE PROTEIN NAPH"/>
    <property type="match status" value="1"/>
</dbReference>
<evidence type="ECO:0000313" key="9">
    <source>
        <dbReference type="EMBL" id="EHR41203.1"/>
    </source>
</evidence>
<keyword evidence="2" id="KW-0004">4Fe-4S</keyword>
<keyword evidence="3" id="KW-0479">Metal-binding</keyword>
<keyword evidence="10" id="KW-1185">Reference proteome</keyword>
<feature type="domain" description="4Fe-4S ferredoxin-type" evidence="8">
    <location>
        <begin position="268"/>
        <end position="296"/>
    </location>
</feature>
<dbReference type="PATRIC" id="fig|1129374.4.peg.1606"/>
<dbReference type="PROSITE" id="PS00198">
    <property type="entry name" value="4FE4S_FER_1"/>
    <property type="match status" value="1"/>
</dbReference>
<dbReference type="InterPro" id="IPR017900">
    <property type="entry name" value="4Fe4S_Fe_S_CS"/>
</dbReference>
<gene>
    <name evidence="9" type="ORF">AJE_08040</name>
</gene>
<evidence type="ECO:0000256" key="7">
    <source>
        <dbReference type="SAM" id="Phobius"/>
    </source>
</evidence>
<dbReference type="eggNOG" id="COG0348">
    <property type="taxonomic scope" value="Bacteria"/>
</dbReference>
<dbReference type="InterPro" id="IPR013783">
    <property type="entry name" value="Ig-like_fold"/>
</dbReference>
<accession>H3ZE26</accession>
<feature type="transmembrane region" description="Helical" evidence="7">
    <location>
        <begin position="52"/>
        <end position="68"/>
    </location>
</feature>
<dbReference type="GO" id="GO:0005886">
    <property type="term" value="C:plasma membrane"/>
    <property type="evidence" value="ECO:0007669"/>
    <property type="project" value="TreeGrafter"/>
</dbReference>
<feature type="transmembrane region" description="Helical" evidence="7">
    <location>
        <begin position="345"/>
        <end position="365"/>
    </location>
</feature>
<dbReference type="SUPFAM" id="SSF54862">
    <property type="entry name" value="4Fe-4S ferredoxins"/>
    <property type="match status" value="1"/>
</dbReference>
<dbReference type="Pfam" id="PF13746">
    <property type="entry name" value="Fer4_18"/>
    <property type="match status" value="1"/>
</dbReference>
<dbReference type="RefSeq" id="WP_008950438.1">
    <property type="nucleotide sequence ID" value="NZ_AHTH01000020.1"/>
</dbReference>
<evidence type="ECO:0000313" key="10">
    <source>
        <dbReference type="Proteomes" id="UP000012046"/>
    </source>
</evidence>
<name>H3ZE26_9ALTE</name>
<dbReference type="Gene3D" id="2.60.40.10">
    <property type="entry name" value="Immunoglobulins"/>
    <property type="match status" value="1"/>
</dbReference>
<proteinExistence type="predicted"/>
<feature type="transmembrane region" description="Helical" evidence="7">
    <location>
        <begin position="165"/>
        <end position="185"/>
    </location>
</feature>
<dbReference type="InterPro" id="IPR009051">
    <property type="entry name" value="Helical_ferredxn"/>
</dbReference>
<dbReference type="PANTHER" id="PTHR30176:SF3">
    <property type="entry name" value="FERREDOXIN-TYPE PROTEIN NAPH"/>
    <property type="match status" value="1"/>
</dbReference>
<keyword evidence="1" id="KW-0813">Transport</keyword>
<keyword evidence="4" id="KW-0249">Electron transport</keyword>
<organism evidence="9 10">
    <name type="scientific">Alishewanella jeotgali KCTC 22429</name>
    <dbReference type="NCBI Taxonomy" id="1129374"/>
    <lineage>
        <taxon>Bacteria</taxon>
        <taxon>Pseudomonadati</taxon>
        <taxon>Pseudomonadota</taxon>
        <taxon>Gammaproteobacteria</taxon>
        <taxon>Alteromonadales</taxon>
        <taxon>Alteromonadaceae</taxon>
        <taxon>Alishewanella</taxon>
    </lineage>
</organism>
<dbReference type="EMBL" id="AHTH01000020">
    <property type="protein sequence ID" value="EHR41203.1"/>
    <property type="molecule type" value="Genomic_DNA"/>
</dbReference>
<dbReference type="Gene3D" id="1.10.1060.10">
    <property type="entry name" value="Alpha-helical ferredoxin"/>
    <property type="match status" value="1"/>
</dbReference>
<dbReference type="GO" id="GO:0051539">
    <property type="term" value="F:4 iron, 4 sulfur cluster binding"/>
    <property type="evidence" value="ECO:0007669"/>
    <property type="project" value="UniProtKB-KW"/>
</dbReference>
<evidence type="ECO:0000256" key="1">
    <source>
        <dbReference type="ARBA" id="ARBA00022448"/>
    </source>
</evidence>
<dbReference type="InterPro" id="IPR051684">
    <property type="entry name" value="Electron_Trans/Redox"/>
</dbReference>
<evidence type="ECO:0000256" key="2">
    <source>
        <dbReference type="ARBA" id="ARBA00022485"/>
    </source>
</evidence>
<dbReference type="NCBIfam" id="TIGR02745">
    <property type="entry name" value="ccoG_rdxA_fixG"/>
    <property type="match status" value="1"/>
</dbReference>
<keyword evidence="7" id="KW-0812">Transmembrane</keyword>
<dbReference type="Pfam" id="PF12801">
    <property type="entry name" value="Fer4_5"/>
    <property type="match status" value="1"/>
</dbReference>
<evidence type="ECO:0000256" key="5">
    <source>
        <dbReference type="ARBA" id="ARBA00023004"/>
    </source>
</evidence>
<sequence length="477" mass="54682">MMVDEQKIEVKNIPTGVKIHRPPEGNPNKYASRDRIYVRAVKGLHQSLRRNIGFVFMALFFVLPWIQFDGHQAILLDIFEQKFNIFGLTLWPQDFTLLAWLFMIAAYALFFVTTFYGRVWCGYMCPQTVWTFIFMWFEEKIQGTRNQRMKLDQEPMSFNKFWRKALTHFCWLAFALFTALIFVGYFTPIGPLFVEFFTWQAGFWATLSVLFFTLCTYGNAGWMREIMCTHICPYARFQSAMFDKDTYTVTYDAARGENRGPRSKKDANYKEKGLGDCIDCNLCVHVCPTGIDIRNGLQYECINCGACIDACDDTMEKMGYPKGLISYTTEHTLQGRPAKVLRPKLVGYFLVLVVVCGAFMVNLAIRSPLELDIIRDRGALYRETPEGLVENTYTLGIINKSQQPKTLVLTVTGIDNLQWLGPTEVELAGGESRNVVVSLALDPYEAKRPVLDLTFSVHHKDAPEVRAEQGNKFFSGR</sequence>
<dbReference type="Pfam" id="PF11614">
    <property type="entry name" value="FixG_C"/>
    <property type="match status" value="1"/>
</dbReference>
<evidence type="ECO:0000259" key="8">
    <source>
        <dbReference type="PROSITE" id="PS51379"/>
    </source>
</evidence>
<feature type="transmembrane region" description="Helical" evidence="7">
    <location>
        <begin position="97"/>
        <end position="117"/>
    </location>
</feature>
<dbReference type="GO" id="GO:0046872">
    <property type="term" value="F:metal ion binding"/>
    <property type="evidence" value="ECO:0007669"/>
    <property type="project" value="UniProtKB-KW"/>
</dbReference>
<dbReference type="AlphaFoldDB" id="H3ZE26"/>
<keyword evidence="6" id="KW-0411">Iron-sulfur</keyword>
<evidence type="ECO:0000256" key="3">
    <source>
        <dbReference type="ARBA" id="ARBA00022723"/>
    </source>
</evidence>
<dbReference type="Proteomes" id="UP000012046">
    <property type="component" value="Unassembled WGS sequence"/>
</dbReference>
<dbReference type="InterPro" id="IPR017896">
    <property type="entry name" value="4Fe4S_Fe-S-bd"/>
</dbReference>
<dbReference type="InterPro" id="IPR032879">
    <property type="entry name" value="FixG_C"/>
</dbReference>
<keyword evidence="5" id="KW-0408">Iron</keyword>
<dbReference type="InterPro" id="IPR014116">
    <property type="entry name" value="Cyt_c_oxidase_cbb3_FixG"/>
</dbReference>
<evidence type="ECO:0000256" key="4">
    <source>
        <dbReference type="ARBA" id="ARBA00022982"/>
    </source>
</evidence>
<dbReference type="STRING" id="1129374.AJE_08040"/>
<keyword evidence="7" id="KW-1133">Transmembrane helix</keyword>
<reference evidence="9 10" key="1">
    <citation type="journal article" date="2012" name="J. Bacteriol.">
        <title>Genome Sequence of Extracellular-Protease-Producing Alishewanella jeotgali Isolated from Traditional Korean Fermented Seafood.</title>
        <authorList>
            <person name="Jung J."/>
            <person name="Chun J."/>
            <person name="Park W."/>
        </authorList>
    </citation>
    <scope>NUCLEOTIDE SEQUENCE [LARGE SCALE GENOMIC DNA]</scope>
    <source>
        <strain evidence="9 10">KCTC 22429</strain>
    </source>
</reference>
<evidence type="ECO:0000256" key="6">
    <source>
        <dbReference type="ARBA" id="ARBA00023014"/>
    </source>
</evidence>
<comment type="caution">
    <text evidence="9">The sequence shown here is derived from an EMBL/GenBank/DDBJ whole genome shotgun (WGS) entry which is preliminary data.</text>
</comment>
<protein>
    <recommendedName>
        <fullName evidence="8">4Fe-4S ferredoxin-type domain-containing protein</fullName>
    </recommendedName>
</protein>
<feature type="transmembrane region" description="Helical" evidence="7">
    <location>
        <begin position="197"/>
        <end position="217"/>
    </location>
</feature>